<evidence type="ECO:0000256" key="2">
    <source>
        <dbReference type="ARBA" id="ARBA00013081"/>
    </source>
</evidence>
<feature type="domain" description="Tyrosine-protein phosphatase" evidence="8">
    <location>
        <begin position="49"/>
        <end position="196"/>
    </location>
</feature>
<feature type="domain" description="Tyrosine specific protein phosphatases" evidence="9">
    <location>
        <begin position="116"/>
        <end position="184"/>
    </location>
</feature>
<dbReference type="InterPro" id="IPR000387">
    <property type="entry name" value="Tyr_Pase_dom"/>
</dbReference>
<dbReference type="EMBL" id="JBBJCI010000422">
    <property type="protein sequence ID" value="KAK7230865.1"/>
    <property type="molecule type" value="Genomic_DNA"/>
</dbReference>
<comment type="catalytic activity">
    <reaction evidence="6">
        <text>O-phospho-L-threonyl-[protein] + H2O = L-threonyl-[protein] + phosphate</text>
        <dbReference type="Rhea" id="RHEA:47004"/>
        <dbReference type="Rhea" id="RHEA-COMP:11060"/>
        <dbReference type="Rhea" id="RHEA-COMP:11605"/>
        <dbReference type="ChEBI" id="CHEBI:15377"/>
        <dbReference type="ChEBI" id="CHEBI:30013"/>
        <dbReference type="ChEBI" id="CHEBI:43474"/>
        <dbReference type="ChEBI" id="CHEBI:61977"/>
        <dbReference type="EC" id="3.1.3.16"/>
    </reaction>
</comment>
<sequence>MGNVFRRAEAEAAEDWPWVWALREPAALDWKDRCADDAERQRVHAQQRLPVEIAPGLLLASAKEAKSLHTLEAFGVTHVLNAAGPFQRGPVEDYAARGIAYEELGGEDEEGYAMLESHLDAARAFVATARPDGVVLVHCAAGLNRSGVVVAAERMLSTREDVLSTVAHCRRRRGNMFLCNESFQAQLVALARTNGLLGPAPGSAGSVVADAPPPKPPPGAPRKLGADALRRLV</sequence>
<evidence type="ECO:0000259" key="8">
    <source>
        <dbReference type="PROSITE" id="PS50054"/>
    </source>
</evidence>
<dbReference type="SMART" id="SM00195">
    <property type="entry name" value="DSPc"/>
    <property type="match status" value="1"/>
</dbReference>
<dbReference type="CDD" id="cd14498">
    <property type="entry name" value="DSP"/>
    <property type="match status" value="1"/>
</dbReference>
<comment type="similarity">
    <text evidence="1">Belongs to the protein-tyrosine phosphatase family. Non-receptor class dual specificity subfamily.</text>
</comment>
<dbReference type="Pfam" id="PF00782">
    <property type="entry name" value="DSPc"/>
    <property type="match status" value="1"/>
</dbReference>
<keyword evidence="4" id="KW-0904">Protein phosphatase</keyword>
<dbReference type="Proteomes" id="UP001363151">
    <property type="component" value="Unassembled WGS sequence"/>
</dbReference>
<dbReference type="SMART" id="SM00404">
    <property type="entry name" value="PTPc_motif"/>
    <property type="match status" value="1"/>
</dbReference>
<proteinExistence type="inferred from homology"/>
<evidence type="ECO:0000256" key="3">
    <source>
        <dbReference type="ARBA" id="ARBA00022801"/>
    </source>
</evidence>
<evidence type="ECO:0000256" key="6">
    <source>
        <dbReference type="ARBA" id="ARBA00048336"/>
    </source>
</evidence>
<dbReference type="PROSITE" id="PS00383">
    <property type="entry name" value="TYR_PHOSPHATASE_1"/>
    <property type="match status" value="1"/>
</dbReference>
<protein>
    <recommendedName>
        <fullName evidence="2">protein-serine/threonine phosphatase</fullName>
        <ecNumber evidence="2">3.1.3.16</ecNumber>
    </recommendedName>
</protein>
<feature type="region of interest" description="Disordered" evidence="7">
    <location>
        <begin position="202"/>
        <end position="226"/>
    </location>
</feature>
<gene>
    <name evidence="10" type="ORF">SO694_00074024</name>
</gene>
<dbReference type="PROSITE" id="PS50054">
    <property type="entry name" value="TYR_PHOSPHATASE_DUAL"/>
    <property type="match status" value="1"/>
</dbReference>
<accession>A0ABR1FHI1</accession>
<dbReference type="InterPro" id="IPR003595">
    <property type="entry name" value="Tyr_Pase_cat"/>
</dbReference>
<dbReference type="InterPro" id="IPR016130">
    <property type="entry name" value="Tyr_Pase_AS"/>
</dbReference>
<keyword evidence="11" id="KW-1185">Reference proteome</keyword>
<dbReference type="PANTHER" id="PTHR45682">
    <property type="entry name" value="AGAP008228-PA"/>
    <property type="match status" value="1"/>
</dbReference>
<dbReference type="SUPFAM" id="SSF52799">
    <property type="entry name" value="(Phosphotyrosine protein) phosphatases II"/>
    <property type="match status" value="1"/>
</dbReference>
<evidence type="ECO:0000256" key="1">
    <source>
        <dbReference type="ARBA" id="ARBA00008601"/>
    </source>
</evidence>
<dbReference type="InterPro" id="IPR020422">
    <property type="entry name" value="TYR_PHOSPHATASE_DUAL_dom"/>
</dbReference>
<evidence type="ECO:0000313" key="11">
    <source>
        <dbReference type="Proteomes" id="UP001363151"/>
    </source>
</evidence>
<feature type="compositionally biased region" description="Pro residues" evidence="7">
    <location>
        <begin position="211"/>
        <end position="220"/>
    </location>
</feature>
<evidence type="ECO:0000313" key="10">
    <source>
        <dbReference type="EMBL" id="KAK7230865.1"/>
    </source>
</evidence>
<reference evidence="10 11" key="1">
    <citation type="submission" date="2024-03" db="EMBL/GenBank/DDBJ databases">
        <title>Aureococcus anophagefferens CCMP1851 and Kratosvirus quantuckense: Draft genome of a second virus-susceptible host strain in the model system.</title>
        <authorList>
            <person name="Chase E."/>
            <person name="Truchon A.R."/>
            <person name="Schepens W."/>
            <person name="Wilhelm S.W."/>
        </authorList>
    </citation>
    <scope>NUCLEOTIDE SEQUENCE [LARGE SCALE GENOMIC DNA]</scope>
    <source>
        <strain evidence="10 11">CCMP1851</strain>
    </source>
</reference>
<evidence type="ECO:0000256" key="4">
    <source>
        <dbReference type="ARBA" id="ARBA00022912"/>
    </source>
</evidence>
<dbReference type="InterPro" id="IPR020405">
    <property type="entry name" value="Atypical_DUSP_subfamA"/>
</dbReference>
<dbReference type="InterPro" id="IPR029021">
    <property type="entry name" value="Prot-tyrosine_phosphatase-like"/>
</dbReference>
<evidence type="ECO:0000256" key="5">
    <source>
        <dbReference type="ARBA" id="ARBA00047761"/>
    </source>
</evidence>
<dbReference type="InterPro" id="IPR000340">
    <property type="entry name" value="Dual-sp_phosphatase_cat-dom"/>
</dbReference>
<dbReference type="Gene3D" id="3.90.190.10">
    <property type="entry name" value="Protein tyrosine phosphatase superfamily"/>
    <property type="match status" value="1"/>
</dbReference>
<keyword evidence="3" id="KW-0378">Hydrolase</keyword>
<organism evidence="10 11">
    <name type="scientific">Aureococcus anophagefferens</name>
    <name type="common">Harmful bloom alga</name>
    <dbReference type="NCBI Taxonomy" id="44056"/>
    <lineage>
        <taxon>Eukaryota</taxon>
        <taxon>Sar</taxon>
        <taxon>Stramenopiles</taxon>
        <taxon>Ochrophyta</taxon>
        <taxon>Pelagophyceae</taxon>
        <taxon>Pelagomonadales</taxon>
        <taxon>Pelagomonadaceae</taxon>
        <taxon>Aureococcus</taxon>
    </lineage>
</organism>
<comment type="catalytic activity">
    <reaction evidence="5">
        <text>O-phospho-L-seryl-[protein] + H2O = L-seryl-[protein] + phosphate</text>
        <dbReference type="Rhea" id="RHEA:20629"/>
        <dbReference type="Rhea" id="RHEA-COMP:9863"/>
        <dbReference type="Rhea" id="RHEA-COMP:11604"/>
        <dbReference type="ChEBI" id="CHEBI:15377"/>
        <dbReference type="ChEBI" id="CHEBI:29999"/>
        <dbReference type="ChEBI" id="CHEBI:43474"/>
        <dbReference type="ChEBI" id="CHEBI:83421"/>
        <dbReference type="EC" id="3.1.3.16"/>
    </reaction>
</comment>
<dbReference type="PANTHER" id="PTHR45682:SF1">
    <property type="entry name" value="DUAL SPECIFICITY PROTEIN PHOSPHATASE 3"/>
    <property type="match status" value="1"/>
</dbReference>
<evidence type="ECO:0000259" key="9">
    <source>
        <dbReference type="PROSITE" id="PS50056"/>
    </source>
</evidence>
<evidence type="ECO:0000256" key="7">
    <source>
        <dbReference type="SAM" id="MobiDB-lite"/>
    </source>
</evidence>
<name>A0ABR1FHI1_AURAN</name>
<comment type="caution">
    <text evidence="10">The sequence shown here is derived from an EMBL/GenBank/DDBJ whole genome shotgun (WGS) entry which is preliminary data.</text>
</comment>
<dbReference type="EC" id="3.1.3.16" evidence="2"/>
<dbReference type="PROSITE" id="PS50056">
    <property type="entry name" value="TYR_PHOSPHATASE_2"/>
    <property type="match status" value="1"/>
</dbReference>